<dbReference type="AlphaFoldDB" id="A0A822VC89"/>
<evidence type="ECO:0000313" key="2">
    <source>
        <dbReference type="Proteomes" id="UP000192074"/>
    </source>
</evidence>
<name>A0A822VC89_AGRTU</name>
<reference evidence="1 2" key="1">
    <citation type="submission" date="2016-01" db="EMBL/GenBank/DDBJ databases">
        <authorList>
            <person name="Regsiter A."/>
            <person name="william w."/>
        </authorList>
    </citation>
    <scope>NUCLEOTIDE SEQUENCE [LARGE SCALE GENOMIC DNA]</scope>
    <source>
        <strain evidence="1 2">B6</strain>
    </source>
</reference>
<dbReference type="Proteomes" id="UP000192074">
    <property type="component" value="Unassembled WGS sequence"/>
</dbReference>
<accession>A0A822VC89</accession>
<comment type="caution">
    <text evidence="1">The sequence shown here is derived from an EMBL/GenBank/DDBJ whole genome shotgun (WGS) entry which is preliminary data.</text>
</comment>
<gene>
    <name evidence="1" type="ORF">AGR4A_pAt30044</name>
</gene>
<protein>
    <submittedName>
        <fullName evidence="1">Uncharacterized protein</fullName>
    </submittedName>
</protein>
<evidence type="ECO:0000313" key="1">
    <source>
        <dbReference type="EMBL" id="CVI25229.1"/>
    </source>
</evidence>
<dbReference type="EMBL" id="FCNL01000042">
    <property type="protein sequence ID" value="CVI25229.1"/>
    <property type="molecule type" value="Genomic_DNA"/>
</dbReference>
<proteinExistence type="predicted"/>
<sequence length="158" mass="17623">MLYAPNPLKILVFLPQTAGAMIVTRLAERGYNAFCVSTVPEAFDALRSDQFVFAITTRPDIDLLRNIRALPVINLEVFFHAGISGDGTPVNSKRFDSKAFFERVEFLARPAPTARSDIGTGRATTPHIQEKSTVRWWAIAANALRIPHNRKDTMDVHS</sequence>
<dbReference type="RefSeq" id="WP_080868797.1">
    <property type="nucleotide sequence ID" value="NZ_LT009760.1"/>
</dbReference>
<organism evidence="1 2">
    <name type="scientific">Agrobacterium tumefaciens str. B6</name>
    <dbReference type="NCBI Taxonomy" id="1183423"/>
    <lineage>
        <taxon>Bacteria</taxon>
        <taxon>Pseudomonadati</taxon>
        <taxon>Pseudomonadota</taxon>
        <taxon>Alphaproteobacteria</taxon>
        <taxon>Hyphomicrobiales</taxon>
        <taxon>Rhizobiaceae</taxon>
        <taxon>Rhizobium/Agrobacterium group</taxon>
        <taxon>Agrobacterium</taxon>
        <taxon>Agrobacterium tumefaciens complex</taxon>
    </lineage>
</organism>